<feature type="transmembrane region" description="Helical" evidence="1">
    <location>
        <begin position="289"/>
        <end position="306"/>
    </location>
</feature>
<dbReference type="AlphaFoldDB" id="A0A4P9C4G7"/>
<dbReference type="InterPro" id="IPR049458">
    <property type="entry name" value="EpsG-like"/>
</dbReference>
<reference evidence="2 3" key="1">
    <citation type="submission" date="2018-05" db="EMBL/GenBank/DDBJ databases">
        <title>Genome comparison of Eubacterium sp.</title>
        <authorList>
            <person name="Feng Y."/>
            <person name="Sanchez-Andrea I."/>
            <person name="Stams A.J.M."/>
            <person name="De Vos W.M."/>
        </authorList>
    </citation>
    <scope>NUCLEOTIDE SEQUENCE [LARGE SCALE GENOMIC DNA]</scope>
    <source>
        <strain evidence="2 3">YI</strain>
    </source>
</reference>
<keyword evidence="1" id="KW-1133">Transmembrane helix</keyword>
<feature type="transmembrane region" description="Helical" evidence="1">
    <location>
        <begin position="6"/>
        <end position="24"/>
    </location>
</feature>
<organism evidence="2 3">
    <name type="scientific">Eubacterium maltosivorans</name>
    <dbReference type="NCBI Taxonomy" id="2041044"/>
    <lineage>
        <taxon>Bacteria</taxon>
        <taxon>Bacillati</taxon>
        <taxon>Bacillota</taxon>
        <taxon>Clostridia</taxon>
        <taxon>Eubacteriales</taxon>
        <taxon>Eubacteriaceae</taxon>
        <taxon>Eubacterium</taxon>
    </lineage>
</organism>
<proteinExistence type="predicted"/>
<name>A0A4P9C4G7_EUBML</name>
<gene>
    <name evidence="2" type="ORF">CPZ25_002310</name>
</gene>
<feature type="transmembrane region" description="Helical" evidence="1">
    <location>
        <begin position="246"/>
        <end position="269"/>
    </location>
</feature>
<feature type="transmembrane region" description="Helical" evidence="1">
    <location>
        <begin position="171"/>
        <end position="194"/>
    </location>
</feature>
<dbReference type="Proteomes" id="UP000218387">
    <property type="component" value="Chromosome"/>
</dbReference>
<feature type="transmembrane region" description="Helical" evidence="1">
    <location>
        <begin position="31"/>
        <end position="50"/>
    </location>
</feature>
<keyword evidence="3" id="KW-1185">Reference proteome</keyword>
<feature type="transmembrane region" description="Helical" evidence="1">
    <location>
        <begin position="206"/>
        <end position="225"/>
    </location>
</feature>
<evidence type="ECO:0000313" key="2">
    <source>
        <dbReference type="EMBL" id="QCT70193.1"/>
    </source>
</evidence>
<feature type="transmembrane region" description="Helical" evidence="1">
    <location>
        <begin position="101"/>
        <end position="119"/>
    </location>
</feature>
<feature type="transmembrane region" description="Helical" evidence="1">
    <location>
        <begin position="337"/>
        <end position="357"/>
    </location>
</feature>
<sequence length="372" mass="44148">MEKNIYIINLVLSLFWGWIFLVKGSLKRKKIIYLTIVFLQMFFLAGFRSINVGYDTEQYVNYFYILSNTDFSQLFQQASTLYIEPGYAIMNKIIALFTSDYQWLLIIMSFVTLLGYAIFIYRCSDNVYLSVFLFITLGFFYFTMRVMRQALAIMLICNAIYYLYKNKKTPFVILVLFASTIHSSAIFFLLLLLIPKLNSLEKLEKFLVIITVIFVIGTINFNVLFEKILLIVPKYSVYASKYDFAYRGWGTSDIMIFITQILFLFLVLYMLNNNKKYFSKISLEERKQIYFNVIYFFLGIGTLYLSTKIVLLDRMNFYFQIILVILIPKVFSEFKKWWFFAYSALFGCLLAYNSFLLEEGFKISKMLYEFCF</sequence>
<evidence type="ECO:0000313" key="3">
    <source>
        <dbReference type="Proteomes" id="UP000218387"/>
    </source>
</evidence>
<keyword evidence="1" id="KW-0472">Membrane</keyword>
<dbReference type="EMBL" id="CP029487">
    <property type="protein sequence ID" value="QCT70193.1"/>
    <property type="molecule type" value="Genomic_DNA"/>
</dbReference>
<evidence type="ECO:0000256" key="1">
    <source>
        <dbReference type="SAM" id="Phobius"/>
    </source>
</evidence>
<accession>A0A4P9C4G7</accession>
<dbReference type="KEGG" id="emt:CPZ25_002310"/>
<feature type="transmembrane region" description="Helical" evidence="1">
    <location>
        <begin position="126"/>
        <end position="142"/>
    </location>
</feature>
<protein>
    <submittedName>
        <fullName evidence="2">EpsG family protein</fullName>
    </submittedName>
</protein>
<keyword evidence="1" id="KW-0812">Transmembrane</keyword>
<dbReference type="Pfam" id="PF14897">
    <property type="entry name" value="EpsG"/>
    <property type="match status" value="1"/>
</dbReference>